<protein>
    <recommendedName>
        <fullName evidence="7">Endolytic murein transglycosylase</fullName>
        <ecNumber evidence="7">4.2.2.29</ecNumber>
    </recommendedName>
    <alternativeName>
        <fullName evidence="7">Peptidoglycan lytic transglycosylase</fullName>
    </alternativeName>
    <alternativeName>
        <fullName evidence="7">Peptidoglycan polymerization terminase</fullName>
    </alternativeName>
</protein>
<dbReference type="OrthoDB" id="9814591at2"/>
<dbReference type="EMBL" id="QGKL01000042">
    <property type="protein sequence ID" value="PWQ93922.1"/>
    <property type="molecule type" value="Genomic_DNA"/>
</dbReference>
<accession>A0A317CCV3</accession>
<keyword evidence="9" id="KW-1185">Reference proteome</keyword>
<keyword evidence="6 7" id="KW-0961">Cell wall biogenesis/degradation</keyword>
<keyword evidence="2 7" id="KW-0812">Transmembrane</keyword>
<comment type="function">
    <text evidence="7">Functions as a peptidoglycan terminase that cleaves nascent peptidoglycan strands endolytically to terminate their elongation.</text>
</comment>
<dbReference type="NCBIfam" id="TIGR00247">
    <property type="entry name" value="endolytic transglycosylase MltG"/>
    <property type="match status" value="1"/>
</dbReference>
<evidence type="ECO:0000256" key="5">
    <source>
        <dbReference type="ARBA" id="ARBA00023239"/>
    </source>
</evidence>
<dbReference type="PANTHER" id="PTHR30518:SF2">
    <property type="entry name" value="ENDOLYTIC MUREIN TRANSGLYCOSYLASE"/>
    <property type="match status" value="1"/>
</dbReference>
<dbReference type="EC" id="4.2.2.29" evidence="7"/>
<dbReference type="CDD" id="cd08010">
    <property type="entry name" value="MltG_like"/>
    <property type="match status" value="1"/>
</dbReference>
<name>A0A317CCV3_9GAMM</name>
<dbReference type="PANTHER" id="PTHR30518">
    <property type="entry name" value="ENDOLYTIC MUREIN TRANSGLYCOSYLASE"/>
    <property type="match status" value="1"/>
</dbReference>
<evidence type="ECO:0000313" key="8">
    <source>
        <dbReference type="EMBL" id="PWQ93922.1"/>
    </source>
</evidence>
<dbReference type="GO" id="GO:0071555">
    <property type="term" value="P:cell wall organization"/>
    <property type="evidence" value="ECO:0007669"/>
    <property type="project" value="UniProtKB-KW"/>
</dbReference>
<feature type="site" description="Important for catalytic activity" evidence="7">
    <location>
        <position position="218"/>
    </location>
</feature>
<dbReference type="AlphaFoldDB" id="A0A317CCV3"/>
<dbReference type="GO" id="GO:0009252">
    <property type="term" value="P:peptidoglycan biosynthetic process"/>
    <property type="evidence" value="ECO:0007669"/>
    <property type="project" value="UniProtKB-UniRule"/>
</dbReference>
<dbReference type="GO" id="GO:0008932">
    <property type="term" value="F:lytic endotransglycosylase activity"/>
    <property type="evidence" value="ECO:0007669"/>
    <property type="project" value="UniProtKB-UniRule"/>
</dbReference>
<reference evidence="8 9" key="1">
    <citation type="submission" date="2018-05" db="EMBL/GenBank/DDBJ databases">
        <title>Leucothrix arctica sp. nov., isolated from Arctic seawater.</title>
        <authorList>
            <person name="Choi A."/>
            <person name="Baek K."/>
        </authorList>
    </citation>
    <scope>NUCLEOTIDE SEQUENCE [LARGE SCALE GENOMIC DNA]</scope>
    <source>
        <strain evidence="8 9">IMCC9719</strain>
    </source>
</reference>
<keyword evidence="1 7" id="KW-1003">Cell membrane</keyword>
<evidence type="ECO:0000313" key="9">
    <source>
        <dbReference type="Proteomes" id="UP000245506"/>
    </source>
</evidence>
<comment type="caution">
    <text evidence="8">The sequence shown here is derived from an EMBL/GenBank/DDBJ whole genome shotgun (WGS) entry which is preliminary data.</text>
</comment>
<organism evidence="8 9">
    <name type="scientific">Leucothrix arctica</name>
    <dbReference type="NCBI Taxonomy" id="1481894"/>
    <lineage>
        <taxon>Bacteria</taxon>
        <taxon>Pseudomonadati</taxon>
        <taxon>Pseudomonadota</taxon>
        <taxon>Gammaproteobacteria</taxon>
        <taxon>Thiotrichales</taxon>
        <taxon>Thiotrichaceae</taxon>
        <taxon>Leucothrix</taxon>
    </lineage>
</organism>
<sequence length="343" mass="38833">MKAVFKTFFILLLLSAIAVGGYGYIEYEKFTKQTVSESAPKSFLIAKGSSIKRVALELEKQDIIKPAWQFQVLAKITKQDTKIKAGEFPLEAGMTAQQVLDRFTSGKTISYNSSIIEGYTYKDLVKNIKADPNLVQTLTDEDYADIMTKIGSKFKKPEGWFFPDTYNYPRGTTDLEFLKRSHAAMVKYLNTEWEGRDPSVPLKSPYEALILASIVEKETGVPEERPFIAQVFHNRLRKGMMLQTDPTVIYSMGDRFKGNIRKSDLRRKHPFNTYTRTGLTPTPIATPSAEAIDAVLHPEDTKALYFVARGDGTSQFSNSYRDHKRAVVKYQLRGNAKAYQGDK</sequence>
<keyword evidence="3 7" id="KW-1133">Transmembrane helix</keyword>
<dbReference type="Proteomes" id="UP000245506">
    <property type="component" value="Unassembled WGS sequence"/>
</dbReference>
<dbReference type="HAMAP" id="MF_02065">
    <property type="entry name" value="MltG"/>
    <property type="match status" value="1"/>
</dbReference>
<dbReference type="GO" id="GO:0005886">
    <property type="term" value="C:plasma membrane"/>
    <property type="evidence" value="ECO:0007669"/>
    <property type="project" value="UniProtKB-UniRule"/>
</dbReference>
<keyword evidence="4 7" id="KW-0472">Membrane</keyword>
<dbReference type="Pfam" id="PF02618">
    <property type="entry name" value="YceG"/>
    <property type="match status" value="1"/>
</dbReference>
<gene>
    <name evidence="7 8" type="primary">mltG</name>
    <name evidence="8" type="ORF">DKT75_20195</name>
</gene>
<dbReference type="Gene3D" id="3.30.160.60">
    <property type="entry name" value="Classic Zinc Finger"/>
    <property type="match status" value="1"/>
</dbReference>
<evidence type="ECO:0000256" key="7">
    <source>
        <dbReference type="HAMAP-Rule" id="MF_02065"/>
    </source>
</evidence>
<keyword evidence="5 7" id="KW-0456">Lyase</keyword>
<comment type="catalytic activity">
    <reaction evidence="7">
        <text>a peptidoglycan chain = a peptidoglycan chain with N-acetyl-1,6-anhydromuramyl-[peptide] at the reducing end + a peptidoglycan chain with N-acetylglucosamine at the non-reducing end.</text>
        <dbReference type="EC" id="4.2.2.29"/>
    </reaction>
</comment>
<evidence type="ECO:0000256" key="2">
    <source>
        <dbReference type="ARBA" id="ARBA00022692"/>
    </source>
</evidence>
<keyword evidence="7" id="KW-0997">Cell inner membrane</keyword>
<proteinExistence type="inferred from homology"/>
<evidence type="ECO:0000256" key="4">
    <source>
        <dbReference type="ARBA" id="ARBA00023136"/>
    </source>
</evidence>
<dbReference type="InterPro" id="IPR003770">
    <property type="entry name" value="MLTG-like"/>
</dbReference>
<dbReference type="Gene3D" id="3.30.1490.480">
    <property type="entry name" value="Endolytic murein transglycosylase"/>
    <property type="match status" value="1"/>
</dbReference>
<evidence type="ECO:0000256" key="1">
    <source>
        <dbReference type="ARBA" id="ARBA00022475"/>
    </source>
</evidence>
<comment type="similarity">
    <text evidence="7">Belongs to the transglycosylase MltG family.</text>
</comment>
<evidence type="ECO:0000256" key="3">
    <source>
        <dbReference type="ARBA" id="ARBA00022989"/>
    </source>
</evidence>
<evidence type="ECO:0000256" key="6">
    <source>
        <dbReference type="ARBA" id="ARBA00023316"/>
    </source>
</evidence>
<dbReference type="RefSeq" id="WP_109826380.1">
    <property type="nucleotide sequence ID" value="NZ_QGKL01000042.1"/>
</dbReference>